<dbReference type="PANTHER" id="PTHR10953:SF102">
    <property type="entry name" value="ADENYLYLTRANSFERASE AND SULFURTRANSFERASE MOCS3"/>
    <property type="match status" value="1"/>
</dbReference>
<dbReference type="AlphaFoldDB" id="A0A8T1WZK1"/>
<feature type="region of interest" description="Disordered" evidence="4">
    <location>
        <begin position="38"/>
        <end position="62"/>
    </location>
</feature>
<sequence length="484" mass="52379">MTMAGDAVPGCHRCSVLENELAELRTANAQLRAQLETLQKPDGVAQKSPEPKANVDEEKTEESSIYSPFSKLELQRYGRQMLVKEFGVSAQLKLRAARVLLIGAGGLGSPVAMYLAAMGVGTLGIVDDDIVDRSNLHRQVLHGEQAAKEEEKKVHSAQRRLEELNPMVHCVTYPTRFTAANALELVEAFDVVVDASDNVGTRYLVNDACAHQRKPLVSGSALGLEGQVTVFMHQDDENAAGCYRCLYSTPPLVAMSCANNGVIGVVPGVIGCIQAMEAVKVITSVGKPLVGVQCFYDAYDGKFRHVKIGKKRNPNCLSCGAAATESGVNALDNGLLVEAACSDGAAPTEELASECRISVKDFAKVRKAVLSPTEDGIPRAREEDYVLLDTRARNQFDMVHFPEAVNIPIAQLMKQDPIQTIKALHEDNSTAANQTTFVICRRGVDSVTVTRWLIRNGLQNVRNVDGGYTAYANNGGADPNFPMY</sequence>
<evidence type="ECO:0000313" key="7">
    <source>
        <dbReference type="Proteomes" id="UP000693981"/>
    </source>
</evidence>
<gene>
    <name evidence="6" type="primary">UBA4</name>
    <name evidence="6" type="ORF">PHYBOEH_009149</name>
</gene>
<name>A0A8T1WZK1_9STRA</name>
<dbReference type="PANTHER" id="PTHR10953">
    <property type="entry name" value="UBIQUITIN-ACTIVATING ENZYME E1"/>
    <property type="match status" value="1"/>
</dbReference>
<dbReference type="CDD" id="cd00757">
    <property type="entry name" value="ThiF_MoeB_HesA_family"/>
    <property type="match status" value="1"/>
</dbReference>
<evidence type="ECO:0000256" key="2">
    <source>
        <dbReference type="ARBA" id="ARBA00022741"/>
    </source>
</evidence>
<dbReference type="OrthoDB" id="10261062at2759"/>
<protein>
    <submittedName>
        <fullName evidence="6">Urmylation protein</fullName>
    </submittedName>
</protein>
<dbReference type="Pfam" id="PF00899">
    <property type="entry name" value="ThiF"/>
    <property type="match status" value="1"/>
</dbReference>
<dbReference type="InterPro" id="IPR000594">
    <property type="entry name" value="ThiF_NAD_FAD-bd"/>
</dbReference>
<dbReference type="FunFam" id="3.40.50.720:FF:000033">
    <property type="entry name" value="Adenylyltransferase and sulfurtransferase MOCS3"/>
    <property type="match status" value="1"/>
</dbReference>
<dbReference type="InterPro" id="IPR045886">
    <property type="entry name" value="ThiF/MoeB/HesA"/>
</dbReference>
<dbReference type="SMART" id="SM00450">
    <property type="entry name" value="RHOD"/>
    <property type="match status" value="1"/>
</dbReference>
<dbReference type="Pfam" id="PF00581">
    <property type="entry name" value="Rhodanese"/>
    <property type="match status" value="1"/>
</dbReference>
<dbReference type="GO" id="GO:0005524">
    <property type="term" value="F:ATP binding"/>
    <property type="evidence" value="ECO:0007669"/>
    <property type="project" value="UniProtKB-KW"/>
</dbReference>
<feature type="domain" description="Rhodanese" evidence="5">
    <location>
        <begin position="381"/>
        <end position="480"/>
    </location>
</feature>
<evidence type="ECO:0000313" key="6">
    <source>
        <dbReference type="EMBL" id="KAG7399347.1"/>
    </source>
</evidence>
<keyword evidence="7" id="KW-1185">Reference proteome</keyword>
<dbReference type="PROSITE" id="PS50206">
    <property type="entry name" value="RHODANESE_3"/>
    <property type="match status" value="1"/>
</dbReference>
<dbReference type="Proteomes" id="UP000693981">
    <property type="component" value="Unassembled WGS sequence"/>
</dbReference>
<comment type="caution">
    <text evidence="6">The sequence shown here is derived from an EMBL/GenBank/DDBJ whole genome shotgun (WGS) entry which is preliminary data.</text>
</comment>
<keyword evidence="2" id="KW-0547">Nucleotide-binding</keyword>
<dbReference type="GO" id="GO:0016779">
    <property type="term" value="F:nucleotidyltransferase activity"/>
    <property type="evidence" value="ECO:0007669"/>
    <property type="project" value="TreeGrafter"/>
</dbReference>
<proteinExistence type="predicted"/>
<organism evidence="6 7">
    <name type="scientific">Phytophthora boehmeriae</name>
    <dbReference type="NCBI Taxonomy" id="109152"/>
    <lineage>
        <taxon>Eukaryota</taxon>
        <taxon>Sar</taxon>
        <taxon>Stramenopiles</taxon>
        <taxon>Oomycota</taxon>
        <taxon>Peronosporomycetes</taxon>
        <taxon>Peronosporales</taxon>
        <taxon>Peronosporaceae</taxon>
        <taxon>Phytophthora</taxon>
    </lineage>
</organism>
<evidence type="ECO:0000256" key="1">
    <source>
        <dbReference type="ARBA" id="ARBA00022679"/>
    </source>
</evidence>
<dbReference type="InterPro" id="IPR001763">
    <property type="entry name" value="Rhodanese-like_dom"/>
</dbReference>
<dbReference type="EMBL" id="JAGDFL010000056">
    <property type="protein sequence ID" value="KAG7399347.1"/>
    <property type="molecule type" value="Genomic_DNA"/>
</dbReference>
<accession>A0A8T1WZK1</accession>
<keyword evidence="3" id="KW-0067">ATP-binding</keyword>
<evidence type="ECO:0000259" key="5">
    <source>
        <dbReference type="PROSITE" id="PS50206"/>
    </source>
</evidence>
<dbReference type="NCBIfam" id="NF004281">
    <property type="entry name" value="PRK05690.1"/>
    <property type="match status" value="1"/>
</dbReference>
<dbReference type="GO" id="GO:0005737">
    <property type="term" value="C:cytoplasm"/>
    <property type="evidence" value="ECO:0007669"/>
    <property type="project" value="TreeGrafter"/>
</dbReference>
<evidence type="ECO:0000256" key="4">
    <source>
        <dbReference type="SAM" id="MobiDB-lite"/>
    </source>
</evidence>
<dbReference type="GO" id="GO:0004792">
    <property type="term" value="F:thiosulfate-cyanide sulfurtransferase activity"/>
    <property type="evidence" value="ECO:0007669"/>
    <property type="project" value="TreeGrafter"/>
</dbReference>
<evidence type="ECO:0000256" key="3">
    <source>
        <dbReference type="ARBA" id="ARBA00022840"/>
    </source>
</evidence>
<dbReference type="GO" id="GO:0042292">
    <property type="term" value="F:URM1 activating enzyme activity"/>
    <property type="evidence" value="ECO:0007669"/>
    <property type="project" value="TreeGrafter"/>
</dbReference>
<keyword evidence="1" id="KW-0808">Transferase</keyword>
<reference evidence="6" key="1">
    <citation type="submission" date="2021-02" db="EMBL/GenBank/DDBJ databases">
        <authorList>
            <person name="Palmer J.M."/>
        </authorList>
    </citation>
    <scope>NUCLEOTIDE SEQUENCE</scope>
    <source>
        <strain evidence="6">SCRP23</strain>
    </source>
</reference>